<keyword evidence="3" id="KW-0961">Cell wall biogenesis/degradation</keyword>
<reference evidence="6 7" key="1">
    <citation type="submission" date="2012-01" db="EMBL/GenBank/DDBJ databases">
        <title>The Genome Sequence of Helcococcus kunzii ATCC 51366.</title>
        <authorList>
            <consortium name="The Broad Institute Genome Sequencing Platform"/>
            <person name="Earl A."/>
            <person name="Ward D."/>
            <person name="Feldgarden M."/>
            <person name="Gevers D."/>
            <person name="Huys G."/>
            <person name="Young S.K."/>
            <person name="Zeng Q."/>
            <person name="Gargeya S."/>
            <person name="Fitzgerald M."/>
            <person name="Haas B."/>
            <person name="Abouelleil A."/>
            <person name="Alvarado L."/>
            <person name="Arachchi H.M."/>
            <person name="Berlin A."/>
            <person name="Chapman S.B."/>
            <person name="Gearin G."/>
            <person name="Goldberg J."/>
            <person name="Griggs A."/>
            <person name="Gujja S."/>
            <person name="Hansen M."/>
            <person name="Heiman D."/>
            <person name="Howarth C."/>
            <person name="Larimer J."/>
            <person name="Lui A."/>
            <person name="MacDonald P.J.P."/>
            <person name="McCowen C."/>
            <person name="Montmayeur A."/>
            <person name="Murphy C."/>
            <person name="Neiman D."/>
            <person name="Pearson M."/>
            <person name="Priest M."/>
            <person name="Roberts A."/>
            <person name="Saif S."/>
            <person name="Shea T."/>
            <person name="Sisk P."/>
            <person name="Stolte C."/>
            <person name="Sykes S."/>
            <person name="Wortman J."/>
            <person name="Nusbaum C."/>
            <person name="Birren B."/>
        </authorList>
    </citation>
    <scope>NUCLEOTIDE SEQUENCE [LARGE SCALE GENOMIC DNA]</scope>
    <source>
        <strain evidence="6 7">ATCC 51366</strain>
    </source>
</reference>
<dbReference type="Pfam" id="PF08245">
    <property type="entry name" value="Mur_ligase_M"/>
    <property type="match status" value="1"/>
</dbReference>
<dbReference type="InterPro" id="IPR005761">
    <property type="entry name" value="UDP-N-AcMur-Glu-dNH2Pim_ligase"/>
</dbReference>
<dbReference type="SUPFAM" id="SSF53623">
    <property type="entry name" value="MurD-like peptide ligases, catalytic domain"/>
    <property type="match status" value="1"/>
</dbReference>
<dbReference type="Gene3D" id="3.40.1390.10">
    <property type="entry name" value="MurE/MurF, N-terminal domain"/>
    <property type="match status" value="1"/>
</dbReference>
<dbReference type="InterPro" id="IPR004101">
    <property type="entry name" value="Mur_ligase_C"/>
</dbReference>
<dbReference type="eggNOG" id="COG0769">
    <property type="taxonomic scope" value="Bacteria"/>
</dbReference>
<dbReference type="EMBL" id="AGEI01000012">
    <property type="protein sequence ID" value="EHR35466.1"/>
    <property type="molecule type" value="Genomic_DNA"/>
</dbReference>
<dbReference type="GO" id="GO:0009252">
    <property type="term" value="P:peptidoglycan biosynthetic process"/>
    <property type="evidence" value="ECO:0007669"/>
    <property type="project" value="UniProtKB-KW"/>
</dbReference>
<comment type="caution">
    <text evidence="6">The sequence shown here is derived from an EMBL/GenBank/DDBJ whole genome shotgun (WGS) entry which is preliminary data.</text>
</comment>
<dbReference type="InterPro" id="IPR035911">
    <property type="entry name" value="MurE/MurF_N"/>
</dbReference>
<feature type="domain" description="Mur ligase central" evidence="5">
    <location>
        <begin position="108"/>
        <end position="314"/>
    </location>
</feature>
<keyword evidence="3" id="KW-0573">Peptidoglycan synthesis</keyword>
<dbReference type="InterPro" id="IPR036615">
    <property type="entry name" value="Mur_ligase_C_dom_sf"/>
</dbReference>
<keyword evidence="3" id="KW-0131">Cell cycle</keyword>
<proteinExistence type="inferred from homology"/>
<dbReference type="Gene3D" id="3.90.190.20">
    <property type="entry name" value="Mur ligase, C-terminal domain"/>
    <property type="match status" value="1"/>
</dbReference>
<dbReference type="SUPFAM" id="SSF63418">
    <property type="entry name" value="MurE/MurF N-terminal domain"/>
    <property type="match status" value="1"/>
</dbReference>
<comment type="similarity">
    <text evidence="2">Belongs to the MurCDEF family. MurE subfamily.</text>
</comment>
<evidence type="ECO:0000259" key="4">
    <source>
        <dbReference type="Pfam" id="PF02875"/>
    </source>
</evidence>
<dbReference type="GeneID" id="96998425"/>
<evidence type="ECO:0000256" key="3">
    <source>
        <dbReference type="RuleBase" id="RU004135"/>
    </source>
</evidence>
<dbReference type="GO" id="GO:0005737">
    <property type="term" value="C:cytoplasm"/>
    <property type="evidence" value="ECO:0007669"/>
    <property type="project" value="UniProtKB-SubCell"/>
</dbReference>
<dbReference type="OrthoDB" id="9800958at2"/>
<dbReference type="RefSeq" id="WP_005397499.1">
    <property type="nucleotide sequence ID" value="NZ_JH601088.1"/>
</dbReference>
<evidence type="ECO:0000259" key="5">
    <source>
        <dbReference type="Pfam" id="PF08245"/>
    </source>
</evidence>
<dbReference type="PANTHER" id="PTHR23135">
    <property type="entry name" value="MUR LIGASE FAMILY MEMBER"/>
    <property type="match status" value="1"/>
</dbReference>
<keyword evidence="7" id="KW-1185">Reference proteome</keyword>
<dbReference type="InterPro" id="IPR036565">
    <property type="entry name" value="Mur-like_cat_sf"/>
</dbReference>
<dbReference type="AlphaFoldDB" id="H3NM57"/>
<keyword evidence="3" id="KW-0133">Cell shape</keyword>
<evidence type="ECO:0000256" key="1">
    <source>
        <dbReference type="ARBA" id="ARBA00004752"/>
    </source>
</evidence>
<dbReference type="GO" id="GO:0008360">
    <property type="term" value="P:regulation of cell shape"/>
    <property type="evidence" value="ECO:0007669"/>
    <property type="project" value="UniProtKB-KW"/>
</dbReference>
<dbReference type="GO" id="GO:0051301">
    <property type="term" value="P:cell division"/>
    <property type="evidence" value="ECO:0007669"/>
    <property type="project" value="UniProtKB-KW"/>
</dbReference>
<comment type="subcellular location">
    <subcellularLocation>
        <location evidence="3">Cytoplasm</location>
    </subcellularLocation>
</comment>
<organism evidence="6 7">
    <name type="scientific">Helcococcus kunzii ATCC 51366</name>
    <dbReference type="NCBI Taxonomy" id="883114"/>
    <lineage>
        <taxon>Bacteria</taxon>
        <taxon>Bacillati</taxon>
        <taxon>Bacillota</taxon>
        <taxon>Tissierellia</taxon>
        <taxon>Tissierellales</taxon>
        <taxon>Peptoniphilaceae</taxon>
        <taxon>Helcococcus</taxon>
    </lineage>
</organism>
<name>H3NM57_9FIRM</name>
<sequence length="496" mass="56875">MKKLQEFINLLKETDNFVESQGDNLAIENISYDSRDVQENTLFFCKGLNFKDEYLVDAKEKGANSYISEKKMNVDLPYIIVKDVRKAMMEISRFFYDFPDTKIKTIGVTGTKGKSSTVKYVKSILDSYLIKNGKKPAGIISTINTFDGIEDISSSLTTPEAIMLYRYLNNAVNAGLEYMVIESSSQAFKYDRMNNIDLDVAVFLNIGEDHVSDIEHPTFEDYFNSKLKIFERTQFAIYNKDADHIEKIEHSIQKNKAESESFSTKVNAEAKLIDYSFLESGLKIKLDYKGEEIEVKIHQLGTYNIENVLAAVMIAKHFGVDNESIKEGLDNTEISGREEVFESNDKKYIMFVSYAHNELSFDKAYEFIEIKYPEYKIVSIFGNSGKMAKNRIEGNSRSAAKHSDHIIIVPEDSEYTEYDVVYERLAQEIGKYTDNFERADSRENGIKKAFNDAKDKTVFFVAGKGSEDYQKEYGKYIPIKSDTDVARDIIEEYNNK</sequence>
<dbReference type="SUPFAM" id="SSF53244">
    <property type="entry name" value="MurD-like peptide ligases, peptide-binding domain"/>
    <property type="match status" value="1"/>
</dbReference>
<evidence type="ECO:0000313" key="7">
    <source>
        <dbReference type="Proteomes" id="UP000004191"/>
    </source>
</evidence>
<evidence type="ECO:0000313" key="6">
    <source>
        <dbReference type="EMBL" id="EHR35466.1"/>
    </source>
</evidence>
<gene>
    <name evidence="6" type="ORF">HMPREF9709_00418</name>
</gene>
<dbReference type="PANTHER" id="PTHR23135:SF4">
    <property type="entry name" value="UDP-N-ACETYLMURAMOYL-L-ALANYL-D-GLUTAMATE--2,6-DIAMINOPIMELATE LIGASE MURE HOMOLOG, CHLOROPLASTIC"/>
    <property type="match status" value="1"/>
</dbReference>
<dbReference type="Gene3D" id="3.40.1190.10">
    <property type="entry name" value="Mur-like, catalytic domain"/>
    <property type="match status" value="1"/>
</dbReference>
<dbReference type="HOGENOM" id="CLU_022291_4_2_9"/>
<keyword evidence="3" id="KW-0132">Cell division</keyword>
<evidence type="ECO:0000256" key="2">
    <source>
        <dbReference type="ARBA" id="ARBA00005898"/>
    </source>
</evidence>
<accession>H3NM57</accession>
<dbReference type="GO" id="GO:0016881">
    <property type="term" value="F:acid-amino acid ligase activity"/>
    <property type="evidence" value="ECO:0007669"/>
    <property type="project" value="InterPro"/>
</dbReference>
<dbReference type="InterPro" id="IPR013221">
    <property type="entry name" value="Mur_ligase_cen"/>
</dbReference>
<protein>
    <submittedName>
        <fullName evidence="6">UDP-N-acetylmuramyl-tripeptide synthetase</fullName>
    </submittedName>
</protein>
<dbReference type="NCBIfam" id="TIGR01085">
    <property type="entry name" value="murE"/>
    <property type="match status" value="1"/>
</dbReference>
<dbReference type="STRING" id="883114.HMPREF9709_00418"/>
<dbReference type="GO" id="GO:0071555">
    <property type="term" value="P:cell wall organization"/>
    <property type="evidence" value="ECO:0007669"/>
    <property type="project" value="UniProtKB-KW"/>
</dbReference>
<feature type="domain" description="Mur ligase C-terminal" evidence="4">
    <location>
        <begin position="336"/>
        <end position="465"/>
    </location>
</feature>
<dbReference type="PATRIC" id="fig|883114.3.peg.412"/>
<dbReference type="Proteomes" id="UP000004191">
    <property type="component" value="Unassembled WGS sequence"/>
</dbReference>
<dbReference type="Pfam" id="PF02875">
    <property type="entry name" value="Mur_ligase_C"/>
    <property type="match status" value="1"/>
</dbReference>
<comment type="pathway">
    <text evidence="1 3">Cell wall biogenesis; peptidoglycan biosynthesis.</text>
</comment>
<dbReference type="GO" id="GO:0005524">
    <property type="term" value="F:ATP binding"/>
    <property type="evidence" value="ECO:0007669"/>
    <property type="project" value="InterPro"/>
</dbReference>